<dbReference type="SMART" id="SM00880">
    <property type="entry name" value="CHAD"/>
    <property type="match status" value="1"/>
</dbReference>
<dbReference type="Gene3D" id="3.40.50.1240">
    <property type="entry name" value="Phosphoglycerate mutase-like"/>
    <property type="match status" value="1"/>
</dbReference>
<protein>
    <submittedName>
        <fullName evidence="2">Phosphohistidine phosphatase</fullName>
    </submittedName>
</protein>
<dbReference type="InterPro" id="IPR029033">
    <property type="entry name" value="His_PPase_superfam"/>
</dbReference>
<dbReference type="CDD" id="cd07067">
    <property type="entry name" value="HP_PGM_like"/>
    <property type="match status" value="1"/>
</dbReference>
<dbReference type="STRING" id="430453.SAMN04487962_102179"/>
<dbReference type="InterPro" id="IPR038186">
    <property type="entry name" value="CHAD_dom_sf"/>
</dbReference>
<evidence type="ECO:0000259" key="1">
    <source>
        <dbReference type="PROSITE" id="PS51708"/>
    </source>
</evidence>
<dbReference type="PANTHER" id="PTHR39339">
    <property type="entry name" value="SLR1444 PROTEIN"/>
    <property type="match status" value="1"/>
</dbReference>
<dbReference type="AlphaFoldDB" id="A0A1I0A2Q4"/>
<dbReference type="PROSITE" id="PS51708">
    <property type="entry name" value="CHAD"/>
    <property type="match status" value="1"/>
</dbReference>
<sequence length="458" mass="52112">MKQLFLIRHGKSSWSDASLSDLDRPLNKRGQRQLTAMARPLRAMGALDGEVYVSQACRARQTIEGLLDLLAEPQLVGRIHFDPDLYTFRYKRLLRWIRHLPGDPENLAIIGHNPALSDLATRLTGHQAPDMATGSVLHLELPIDSWAKVGKGQSRVVAYLPPKLASYELFQRKASPPPDKGRDLRKQIPAMLHHLLERLRATQPGVVTGVDPEFLHQFRIALRRSRAITEALCTITGDEHLEKALHPLKSMARQTSTLRDLDVFLMELEVRSKGDRRLRQSLRASGAGAFFRQWQAECQRQLCEQLEGKDWRKALAAWETAINGKTLSRPLKKLTTRAIHDTVSERAALCHQLFARLAPESPDEPFHELRKALKRLRYLAELDTQSYRSLLDELREQQKLYGRFQDRHVQLSLLDNLADNRKGHQLPPALAEMAAELDLDKQDTRATILAHPPELKLA</sequence>
<evidence type="ECO:0000313" key="2">
    <source>
        <dbReference type="EMBL" id="SES88426.1"/>
    </source>
</evidence>
<name>A0A1I0A2Q4_9GAMM</name>
<dbReference type="Pfam" id="PF00300">
    <property type="entry name" value="His_Phos_1"/>
    <property type="match status" value="1"/>
</dbReference>
<dbReference type="Proteomes" id="UP000198762">
    <property type="component" value="Unassembled WGS sequence"/>
</dbReference>
<dbReference type="InterPro" id="IPR007899">
    <property type="entry name" value="CHAD_dom"/>
</dbReference>
<accession>A0A1I0A2Q4</accession>
<keyword evidence="3" id="KW-1185">Reference proteome</keyword>
<gene>
    <name evidence="2" type="ORF">SAMN04487962_102179</name>
</gene>
<dbReference type="RefSeq" id="WP_177185980.1">
    <property type="nucleotide sequence ID" value="NZ_FOHZ01000002.1"/>
</dbReference>
<reference evidence="3" key="1">
    <citation type="submission" date="2016-10" db="EMBL/GenBank/DDBJ databases">
        <authorList>
            <person name="Varghese N."/>
            <person name="Submissions S."/>
        </authorList>
    </citation>
    <scope>NUCLEOTIDE SEQUENCE [LARGE SCALE GENOMIC DNA]</scope>
    <source>
        <strain evidence="3">CGMCC 1.6489</strain>
    </source>
</reference>
<feature type="domain" description="CHAD" evidence="1">
    <location>
        <begin position="181"/>
        <end position="458"/>
    </location>
</feature>
<proteinExistence type="predicted"/>
<dbReference type="PANTHER" id="PTHR39339:SF1">
    <property type="entry name" value="CHAD DOMAIN-CONTAINING PROTEIN"/>
    <property type="match status" value="1"/>
</dbReference>
<evidence type="ECO:0000313" key="3">
    <source>
        <dbReference type="Proteomes" id="UP000198762"/>
    </source>
</evidence>
<dbReference type="Gene3D" id="1.40.20.10">
    <property type="entry name" value="CHAD domain"/>
    <property type="match status" value="1"/>
</dbReference>
<dbReference type="SUPFAM" id="SSF53254">
    <property type="entry name" value="Phosphoglycerate mutase-like"/>
    <property type="match status" value="1"/>
</dbReference>
<dbReference type="EMBL" id="FOHZ01000002">
    <property type="protein sequence ID" value="SES88426.1"/>
    <property type="molecule type" value="Genomic_DNA"/>
</dbReference>
<dbReference type="SMART" id="SM00855">
    <property type="entry name" value="PGAM"/>
    <property type="match status" value="1"/>
</dbReference>
<organism evidence="2 3">
    <name type="scientific">Marinobacter segnicrescens</name>
    <dbReference type="NCBI Taxonomy" id="430453"/>
    <lineage>
        <taxon>Bacteria</taxon>
        <taxon>Pseudomonadati</taxon>
        <taxon>Pseudomonadota</taxon>
        <taxon>Gammaproteobacteria</taxon>
        <taxon>Pseudomonadales</taxon>
        <taxon>Marinobacteraceae</taxon>
        <taxon>Marinobacter</taxon>
    </lineage>
</organism>
<dbReference type="Pfam" id="PF05235">
    <property type="entry name" value="CHAD"/>
    <property type="match status" value="1"/>
</dbReference>
<dbReference type="InterPro" id="IPR013078">
    <property type="entry name" value="His_Pase_superF_clade-1"/>
</dbReference>